<feature type="transmembrane region" description="Helical" evidence="2">
    <location>
        <begin position="391"/>
        <end position="415"/>
    </location>
</feature>
<evidence type="ECO:0000313" key="4">
    <source>
        <dbReference type="Proteomes" id="UP001230220"/>
    </source>
</evidence>
<feature type="compositionally biased region" description="Acidic residues" evidence="1">
    <location>
        <begin position="692"/>
        <end position="705"/>
    </location>
</feature>
<feature type="transmembrane region" description="Helical" evidence="2">
    <location>
        <begin position="242"/>
        <end position="260"/>
    </location>
</feature>
<feature type="compositionally biased region" description="Acidic residues" evidence="1">
    <location>
        <begin position="577"/>
        <end position="587"/>
    </location>
</feature>
<evidence type="ECO:0000313" key="3">
    <source>
        <dbReference type="EMBL" id="MDQ0362471.1"/>
    </source>
</evidence>
<keyword evidence="2" id="KW-0472">Membrane</keyword>
<evidence type="ECO:0000256" key="2">
    <source>
        <dbReference type="SAM" id="Phobius"/>
    </source>
</evidence>
<comment type="caution">
    <text evidence="3">The sequence shown here is derived from an EMBL/GenBank/DDBJ whole genome shotgun (WGS) entry which is preliminary data.</text>
</comment>
<keyword evidence="4" id="KW-1185">Reference proteome</keyword>
<feature type="compositionally biased region" description="Basic and acidic residues" evidence="1">
    <location>
        <begin position="706"/>
        <end position="721"/>
    </location>
</feature>
<proteinExistence type="predicted"/>
<dbReference type="Proteomes" id="UP001230220">
    <property type="component" value="Unassembled WGS sequence"/>
</dbReference>
<feature type="compositionally biased region" description="Acidic residues" evidence="1">
    <location>
        <begin position="649"/>
        <end position="663"/>
    </location>
</feature>
<feature type="transmembrane region" description="Helical" evidence="2">
    <location>
        <begin position="470"/>
        <end position="494"/>
    </location>
</feature>
<feature type="compositionally biased region" description="Basic and acidic residues" evidence="1">
    <location>
        <begin position="771"/>
        <end position="799"/>
    </location>
</feature>
<sequence length="819" mass="90854">MDKKSISSTKILSTKKRLLSIFFVFLILIPIFSSTIGATQITANEQAIVREEKKESGDDKSDTESSDDTHGEVGSEIMKDSCMIYGEGSSDYEQCKEDRKASSDTPQFIKGALYSLNDTVREKEKNEDYIKNFSNSAQTGIAYDIDLLDGETIIMHIMRVVISLIEMIGAAITVVTFLVFNAAVAEFWSDAVRGVFDVIDNAIFDWSNPNSIFLKLLIFFTVFAIFKRLLASFKNIHGAKGILQIILSCALSAVLVYGVARYGKPTMDYIESTAMSFLTETVTEMTKFDESYSDTGASDEYEIQVKRMLFDVMQLQGFRLRHFGVTGVSDIAAPSKDYNADFGESLMGNIDSAQSNAQEMWENNSADLQYARFRILLEDPSKSNTQNERKYYGSTAVIYNWASSLMILLLSFFFFVHRILIAGVIIIACMAVLAVSILKEILLSVSLYALIRVVFDPDKRNALMWFVNRFIWMIIAALSKVVLVVIIFMMIQLINTLSSQSAGLLVVLPFDAVILFAMIMAGKNAPMLLQKVLATFGGDGAGVVSTIARFTGGDMTPSQLLENAKEQFPRLGSKNDEDGDEDEDGDSDGGSSSLDKVGSDDLGEYEDGNDDAVDEEVEDDSSAKQHSDQDETTDDEETKEGSAISKTGEDEEVDGDEASDDDSTASTTTSNETDENAVDKNGSSSVDQVSASEEEVDLDDYDLNAEFDKMMQKKQAQHDPVDLSEEDDSSIGDVGNELLDDNEYYDDPVDIDKHHEDIIQTSTYNGSPDITSKRNSSENRRDEPIVRKRAEKSKETKSKLDEFIRKIENDDSSGFEEDE</sequence>
<feature type="compositionally biased region" description="Acidic residues" evidence="1">
    <location>
        <begin position="738"/>
        <end position="749"/>
    </location>
</feature>
<evidence type="ECO:0000256" key="1">
    <source>
        <dbReference type="SAM" id="MobiDB-lite"/>
    </source>
</evidence>
<feature type="transmembrane region" description="Helical" evidence="2">
    <location>
        <begin position="212"/>
        <end position="230"/>
    </location>
</feature>
<feature type="region of interest" description="Disordered" evidence="1">
    <location>
        <begin position="570"/>
        <end position="799"/>
    </location>
</feature>
<organism evidence="3 4">
    <name type="scientific">Breznakia pachnodae</name>
    <dbReference type="NCBI Taxonomy" id="265178"/>
    <lineage>
        <taxon>Bacteria</taxon>
        <taxon>Bacillati</taxon>
        <taxon>Bacillota</taxon>
        <taxon>Erysipelotrichia</taxon>
        <taxon>Erysipelotrichales</taxon>
        <taxon>Erysipelotrichaceae</taxon>
        <taxon>Breznakia</taxon>
    </lineage>
</organism>
<dbReference type="RefSeq" id="WP_307410124.1">
    <property type="nucleotide sequence ID" value="NZ_JAUSUR010000007.1"/>
</dbReference>
<keyword evidence="2" id="KW-0812">Transmembrane</keyword>
<feature type="transmembrane region" description="Helical" evidence="2">
    <location>
        <begin position="500"/>
        <end position="521"/>
    </location>
</feature>
<feature type="region of interest" description="Disordered" evidence="1">
    <location>
        <begin position="50"/>
        <end position="73"/>
    </location>
</feature>
<gene>
    <name evidence="3" type="ORF">J2S15_003225</name>
</gene>
<feature type="transmembrane region" description="Helical" evidence="2">
    <location>
        <begin position="160"/>
        <end position="184"/>
    </location>
</feature>
<dbReference type="EMBL" id="JAUSUR010000007">
    <property type="protein sequence ID" value="MDQ0362471.1"/>
    <property type="molecule type" value="Genomic_DNA"/>
</dbReference>
<feature type="compositionally biased region" description="Polar residues" evidence="1">
    <location>
        <begin position="759"/>
        <end position="770"/>
    </location>
</feature>
<feature type="compositionally biased region" description="Polar residues" evidence="1">
    <location>
        <begin position="681"/>
        <end position="691"/>
    </location>
</feature>
<protein>
    <submittedName>
        <fullName evidence="3">Uncharacterized protein</fullName>
    </submittedName>
</protein>
<accession>A0ABU0E6M3</accession>
<name>A0ABU0E6M3_9FIRM</name>
<feature type="compositionally biased region" description="Acidic residues" evidence="1">
    <location>
        <begin position="601"/>
        <end position="620"/>
    </location>
</feature>
<keyword evidence="2" id="KW-1133">Transmembrane helix</keyword>
<feature type="transmembrane region" description="Helical" evidence="2">
    <location>
        <begin position="421"/>
        <end position="450"/>
    </location>
</feature>
<reference evidence="3 4" key="1">
    <citation type="submission" date="2023-07" db="EMBL/GenBank/DDBJ databases">
        <title>Genomic Encyclopedia of Type Strains, Phase IV (KMG-IV): sequencing the most valuable type-strain genomes for metagenomic binning, comparative biology and taxonomic classification.</title>
        <authorList>
            <person name="Goeker M."/>
        </authorList>
    </citation>
    <scope>NUCLEOTIDE SEQUENCE [LARGE SCALE GENOMIC DNA]</scope>
    <source>
        <strain evidence="3 4">DSM 16784</strain>
    </source>
</reference>